<reference evidence="1" key="1">
    <citation type="submission" date="2023-06" db="EMBL/GenBank/DDBJ databases">
        <authorList>
            <consortium name="Lawrence Berkeley National Laboratory"/>
            <person name="Ahrendt S."/>
            <person name="Sahu N."/>
            <person name="Indic B."/>
            <person name="Wong-Bajracharya J."/>
            <person name="Merenyi Z."/>
            <person name="Ke H.-M."/>
            <person name="Monk M."/>
            <person name="Kocsube S."/>
            <person name="Drula E."/>
            <person name="Lipzen A."/>
            <person name="Balint B."/>
            <person name="Henrissat B."/>
            <person name="Andreopoulos B."/>
            <person name="Martin F.M."/>
            <person name="Harder C.B."/>
            <person name="Rigling D."/>
            <person name="Ford K.L."/>
            <person name="Foster G.D."/>
            <person name="Pangilinan J."/>
            <person name="Papanicolaou A."/>
            <person name="Barry K."/>
            <person name="LaButti K."/>
            <person name="Viragh M."/>
            <person name="Koriabine M."/>
            <person name="Yan M."/>
            <person name="Riley R."/>
            <person name="Champramary S."/>
            <person name="Plett K.L."/>
            <person name="Tsai I.J."/>
            <person name="Slot J."/>
            <person name="Sipos G."/>
            <person name="Plett J."/>
            <person name="Nagy L.G."/>
            <person name="Grigoriev I.V."/>
        </authorList>
    </citation>
    <scope>NUCLEOTIDE SEQUENCE</scope>
    <source>
        <strain evidence="1">CCBAS 213</strain>
    </source>
</reference>
<name>A0AA39JID5_ARMTA</name>
<organism evidence="1 2">
    <name type="scientific">Armillaria tabescens</name>
    <name type="common">Ringless honey mushroom</name>
    <name type="synonym">Agaricus tabescens</name>
    <dbReference type="NCBI Taxonomy" id="1929756"/>
    <lineage>
        <taxon>Eukaryota</taxon>
        <taxon>Fungi</taxon>
        <taxon>Dikarya</taxon>
        <taxon>Basidiomycota</taxon>
        <taxon>Agaricomycotina</taxon>
        <taxon>Agaricomycetes</taxon>
        <taxon>Agaricomycetidae</taxon>
        <taxon>Agaricales</taxon>
        <taxon>Marasmiineae</taxon>
        <taxon>Physalacriaceae</taxon>
        <taxon>Desarmillaria</taxon>
    </lineage>
</organism>
<dbReference type="EMBL" id="JAUEPS010000059">
    <property type="protein sequence ID" value="KAK0443331.1"/>
    <property type="molecule type" value="Genomic_DNA"/>
</dbReference>
<protein>
    <submittedName>
        <fullName evidence="1">Uncharacterized protein</fullName>
    </submittedName>
</protein>
<comment type="caution">
    <text evidence="1">The sequence shown here is derived from an EMBL/GenBank/DDBJ whole genome shotgun (WGS) entry which is preliminary data.</text>
</comment>
<dbReference type="RefSeq" id="XP_060324650.1">
    <property type="nucleotide sequence ID" value="XM_060479804.1"/>
</dbReference>
<dbReference type="InterPro" id="IPR036191">
    <property type="entry name" value="RRF_sf"/>
</dbReference>
<dbReference type="GeneID" id="85363352"/>
<sequence>MKSTMRWDCADASANASRHVTLALLANIRVQGQEPEDIAMVGFQDGNMLMVRGQAGYTRTLRILVLKPTLDAKSSVIAVAGKKAEEARVQCRKFRAPTDECEEGSFLSFQDLLDKYVAEIDKILVDMKTMLGVQTFIDNRG</sequence>
<dbReference type="SUPFAM" id="SSF55194">
    <property type="entry name" value="Ribosome recycling factor, RRF"/>
    <property type="match status" value="1"/>
</dbReference>
<dbReference type="AlphaFoldDB" id="A0AA39JID5"/>
<gene>
    <name evidence="1" type="ORF">EV420DRAFT_1724143</name>
</gene>
<keyword evidence="2" id="KW-1185">Reference proteome</keyword>
<evidence type="ECO:0000313" key="2">
    <source>
        <dbReference type="Proteomes" id="UP001175211"/>
    </source>
</evidence>
<evidence type="ECO:0000313" key="1">
    <source>
        <dbReference type="EMBL" id="KAK0443331.1"/>
    </source>
</evidence>
<proteinExistence type="predicted"/>
<dbReference type="Proteomes" id="UP001175211">
    <property type="component" value="Unassembled WGS sequence"/>
</dbReference>
<accession>A0AA39JID5</accession>